<dbReference type="Proteomes" id="UP000060513">
    <property type="component" value="Chromosome"/>
</dbReference>
<dbReference type="STRING" id="38300.SPRI_5890"/>
<name>A0A0M4DEX5_STRPR</name>
<dbReference type="Gene3D" id="2.120.10.30">
    <property type="entry name" value="TolB, C-terminal domain"/>
    <property type="match status" value="1"/>
</dbReference>
<dbReference type="GeneID" id="97233063"/>
<dbReference type="SUPFAM" id="SSF63829">
    <property type="entry name" value="Calcium-dependent phosphotriesterase"/>
    <property type="match status" value="1"/>
</dbReference>
<organism evidence="1">
    <name type="scientific">Streptomyces pristinaespiralis</name>
    <dbReference type="NCBI Taxonomy" id="38300"/>
    <lineage>
        <taxon>Bacteria</taxon>
        <taxon>Bacillati</taxon>
        <taxon>Actinomycetota</taxon>
        <taxon>Actinomycetes</taxon>
        <taxon>Kitasatosporales</taxon>
        <taxon>Streptomycetaceae</taxon>
        <taxon>Streptomyces</taxon>
    </lineage>
</organism>
<dbReference type="InterPro" id="IPR011042">
    <property type="entry name" value="6-blade_b-propeller_TolB-like"/>
</dbReference>
<reference evidence="1 2" key="1">
    <citation type="submission" date="2015-08" db="EMBL/GenBank/DDBJ databases">
        <title>Genome sequence of the pristinamycin over-producing bacterium Streptomyces pristinaespiralis HCCB10218.</title>
        <authorList>
            <person name="Tian J."/>
            <person name="Yang J."/>
            <person name="Li L."/>
            <person name="Ruan L."/>
            <person name="Wei W."/>
            <person name="Zheng G."/>
            <person name="Wei Z."/>
            <person name="Yang S."/>
            <person name="Ge M."/>
            <person name="Jiang W."/>
            <person name="Lu Y."/>
        </authorList>
    </citation>
    <scope>NUCLEOTIDE SEQUENCE [LARGE SCALE GENOMIC DNA]</scope>
    <source>
        <strain evidence="1 2">HCCB 10218</strain>
    </source>
</reference>
<dbReference type="PATRIC" id="fig|38300.4.peg.6165"/>
<protein>
    <submittedName>
        <fullName evidence="1">Superoxide dismutase</fullName>
    </submittedName>
</protein>
<dbReference type="EMBL" id="CP011340">
    <property type="protein sequence ID" value="ALC24196.1"/>
    <property type="molecule type" value="Genomic_DNA"/>
</dbReference>
<evidence type="ECO:0000313" key="2">
    <source>
        <dbReference type="Proteomes" id="UP000060513"/>
    </source>
</evidence>
<accession>A0A0M4DEX5</accession>
<dbReference type="PROSITE" id="PS51318">
    <property type="entry name" value="TAT"/>
    <property type="match status" value="1"/>
</dbReference>
<dbReference type="OrthoDB" id="504981at2"/>
<evidence type="ECO:0000313" key="1">
    <source>
        <dbReference type="EMBL" id="ALC24196.1"/>
    </source>
</evidence>
<dbReference type="RefSeq" id="WP_053557486.1">
    <property type="nucleotide sequence ID" value="NZ_CP011340.1"/>
</dbReference>
<dbReference type="AlphaFoldDB" id="A0A0M4DEX5"/>
<proteinExistence type="predicted"/>
<dbReference type="KEGG" id="spri:SPRI_5890"/>
<gene>
    <name evidence="1" type="ORF">SPRI_5890</name>
</gene>
<sequence length="319" mass="34166">MERAFARREVLGAAAAIGAAALLGPAAGAARAASPKNWPTRIPLPNGFQPEGITIGRSPYAWFGSIADGDVYRASLATGRGRVAVEGLGAGRSVIGLKIDRQERRLFLSGGFSREIRVADVRSGKIDALFTVGAEGSMVNDVVLTPEAAWFTDSFRPQLYRLALDRHGEPAREVVTVALGGEWEQGTDFTANGIERTPDGSALLVVNTVVEGGSLMRVDPRDGTARRVDLGDLAIPFGDGLLLLGRHLYIVQQQLNQVDVVRLNAAGTRGTPIARITDPRFRIPTTAAAWGDRIYLPNARFDVPPTPDTEYDAVAVDRV</sequence>
<dbReference type="InterPro" id="IPR006311">
    <property type="entry name" value="TAT_signal"/>
</dbReference>